<evidence type="ECO:0000256" key="6">
    <source>
        <dbReference type="ARBA" id="ARBA00037784"/>
    </source>
</evidence>
<evidence type="ECO:0000259" key="12">
    <source>
        <dbReference type="PROSITE" id="PS50141"/>
    </source>
</evidence>
<dbReference type="GO" id="GO:0003723">
    <property type="term" value="F:RNA binding"/>
    <property type="evidence" value="ECO:0007669"/>
    <property type="project" value="InterPro"/>
</dbReference>
<dbReference type="PANTHER" id="PTHR46516:SF1">
    <property type="entry name" value="TRNA-SPECIFIC ADENOSINE DEAMINASE 1"/>
    <property type="match status" value="1"/>
</dbReference>
<dbReference type="GO" id="GO:0043829">
    <property type="term" value="F:tRNA-specific adenosine-37 deaminase activity"/>
    <property type="evidence" value="ECO:0007669"/>
    <property type="project" value="UniProtKB-EC"/>
</dbReference>
<dbReference type="InterPro" id="IPR002466">
    <property type="entry name" value="A_deamin"/>
</dbReference>
<evidence type="ECO:0000256" key="10">
    <source>
        <dbReference type="ARBA" id="ARBA00041760"/>
    </source>
</evidence>
<comment type="cofactor">
    <cofactor evidence="5">
        <name>1D-myo-inositol hexakisphosphate</name>
        <dbReference type="ChEBI" id="CHEBI:58130"/>
    </cofactor>
</comment>
<evidence type="ECO:0000256" key="3">
    <source>
        <dbReference type="ARBA" id="ARBA00022801"/>
    </source>
</evidence>
<evidence type="ECO:0000256" key="7">
    <source>
        <dbReference type="ARBA" id="ARBA00038326"/>
    </source>
</evidence>
<dbReference type="Proteomes" id="UP000674318">
    <property type="component" value="Unassembled WGS sequence"/>
</dbReference>
<proteinExistence type="inferred from homology"/>
<gene>
    <name evidence="13" type="ORF">JKF63_02038</name>
</gene>
<dbReference type="KEGG" id="phet:94288158"/>
<keyword evidence="2" id="KW-0479">Metal-binding</keyword>
<sequence length="599" mass="64859">MDANIARTSVGDAGQLTWISPQLWSDTPHGAVHRAVEAQSQSVWRQLWQQALVDSEQRPRPPCTVTDSLVQDAGATGAEGTITVAAFVLSVPFTESLYTEKAEVVGCRSEVSIRRYVCVSLGSGSRCLAAHDTPASDPGEKVRRLLELRDGHAEVMARRGFIAFLIEMADASTRGSEGACANPFLQRRHGGCDRATALGESNPPQWELRDTVAVHLVCTRWMCGSLAAVAGGSGRSGHLLLRAACGCWLDSSVQSKVAAQEVECTSSTVVTHIASHAVAPHYSSLNEAASLLHAARVKPGKGRPNLSMSCTDKVWRWSVLGVQGRRRASLFPVPIRLASIHILHPPFADASCLQTAVDHATATFHWRSRRWSREGRDGALPPTPKLSFFSSAELVTAGQLAGLRLHDAGVSNDSSYSRSRWLCARCGRASRKRSRHDEAPALGNFVCTWQCCASTDRHTCSLVLNTKAGLPQGMTARALLRRCSATLEIPWQQCPLSRPWMAQRVQHLQASCNETALLFPSLTESPASTLCVPAAINERLSYALTADTECLCMSQRVHYHHRQPLGSGKDSSRLLWASSSHLDSAELLIGANANCESAP</sequence>
<evidence type="ECO:0000256" key="2">
    <source>
        <dbReference type="ARBA" id="ARBA00022723"/>
    </source>
</evidence>
<name>A0A836HKT8_9TRYP</name>
<dbReference type="RefSeq" id="XP_067754238.1">
    <property type="nucleotide sequence ID" value="XM_067898081.1"/>
</dbReference>
<comment type="function">
    <text evidence="6">Specifically deaminates adenosine-37 to inosine in tRNA-Ala.</text>
</comment>
<dbReference type="GO" id="GO:0008033">
    <property type="term" value="P:tRNA processing"/>
    <property type="evidence" value="ECO:0007669"/>
    <property type="project" value="UniProtKB-KW"/>
</dbReference>
<evidence type="ECO:0000313" key="13">
    <source>
        <dbReference type="EMBL" id="KAG5494986.1"/>
    </source>
</evidence>
<evidence type="ECO:0000256" key="11">
    <source>
        <dbReference type="ARBA" id="ARBA00047635"/>
    </source>
</evidence>
<accession>A0A836HKT8</accession>
<keyword evidence="1" id="KW-0819">tRNA processing</keyword>
<comment type="catalytic activity">
    <reaction evidence="11">
        <text>adenosine(37) in tRNA(Ala) + H2O + H(+) = inosine(37) in tRNA(Ala) + NH4(+)</text>
        <dbReference type="Rhea" id="RHEA:50968"/>
        <dbReference type="Rhea" id="RHEA-COMP:12855"/>
        <dbReference type="Rhea" id="RHEA-COMP:12856"/>
        <dbReference type="ChEBI" id="CHEBI:15377"/>
        <dbReference type="ChEBI" id="CHEBI:15378"/>
        <dbReference type="ChEBI" id="CHEBI:28938"/>
        <dbReference type="ChEBI" id="CHEBI:74411"/>
        <dbReference type="ChEBI" id="CHEBI:82852"/>
        <dbReference type="EC" id="3.5.4.34"/>
    </reaction>
</comment>
<dbReference type="PANTHER" id="PTHR46516">
    <property type="entry name" value="TRNA-SPECIFIC ADENOSINE DEAMINASE 1"/>
    <property type="match status" value="1"/>
</dbReference>
<dbReference type="AlphaFoldDB" id="A0A836HKT8"/>
<dbReference type="OrthoDB" id="416253at2759"/>
<organism evidence="13 14">
    <name type="scientific">Porcisia hertigi</name>
    <dbReference type="NCBI Taxonomy" id="2761500"/>
    <lineage>
        <taxon>Eukaryota</taxon>
        <taxon>Discoba</taxon>
        <taxon>Euglenozoa</taxon>
        <taxon>Kinetoplastea</taxon>
        <taxon>Metakinetoplastina</taxon>
        <taxon>Trypanosomatida</taxon>
        <taxon>Trypanosomatidae</taxon>
        <taxon>Leishmaniinae</taxon>
        <taxon>Porcisia</taxon>
    </lineage>
</organism>
<keyword evidence="3" id="KW-0378">Hydrolase</keyword>
<dbReference type="EMBL" id="JAFJZO010000033">
    <property type="protein sequence ID" value="KAG5494986.1"/>
    <property type="molecule type" value="Genomic_DNA"/>
</dbReference>
<evidence type="ECO:0000256" key="5">
    <source>
        <dbReference type="ARBA" id="ARBA00037026"/>
    </source>
</evidence>
<comment type="caution">
    <text evidence="13">The sequence shown here is derived from an EMBL/GenBank/DDBJ whole genome shotgun (WGS) entry which is preliminary data.</text>
</comment>
<comment type="similarity">
    <text evidence="7">Belongs to the ADAT1 family.</text>
</comment>
<keyword evidence="14" id="KW-1185">Reference proteome</keyword>
<feature type="domain" description="A to I editase" evidence="12">
    <location>
        <begin position="120"/>
        <end position="382"/>
    </location>
</feature>
<protein>
    <recommendedName>
        <fullName evidence="9">tRNA-specific adenosine deaminase 1</fullName>
        <ecNumber evidence="8">3.5.4.34</ecNumber>
    </recommendedName>
    <alternativeName>
        <fullName evidence="10">tRNA-specific adenosine-37 deaminase</fullName>
    </alternativeName>
</protein>
<keyword evidence="4" id="KW-0862">Zinc</keyword>
<evidence type="ECO:0000313" key="14">
    <source>
        <dbReference type="Proteomes" id="UP000674318"/>
    </source>
</evidence>
<dbReference type="GO" id="GO:0046872">
    <property type="term" value="F:metal ion binding"/>
    <property type="evidence" value="ECO:0007669"/>
    <property type="project" value="UniProtKB-KW"/>
</dbReference>
<dbReference type="EC" id="3.5.4.34" evidence="8"/>
<evidence type="ECO:0000256" key="9">
    <source>
        <dbReference type="ARBA" id="ARBA00040502"/>
    </source>
</evidence>
<dbReference type="GeneID" id="94288158"/>
<dbReference type="PROSITE" id="PS50141">
    <property type="entry name" value="A_DEAMIN_EDITASE"/>
    <property type="match status" value="1"/>
</dbReference>
<evidence type="ECO:0000256" key="1">
    <source>
        <dbReference type="ARBA" id="ARBA00022694"/>
    </source>
</evidence>
<evidence type="ECO:0000256" key="4">
    <source>
        <dbReference type="ARBA" id="ARBA00022833"/>
    </source>
</evidence>
<evidence type="ECO:0000256" key="8">
    <source>
        <dbReference type="ARBA" id="ARBA00038940"/>
    </source>
</evidence>
<dbReference type="Pfam" id="PF02137">
    <property type="entry name" value="A_deamin"/>
    <property type="match status" value="1"/>
</dbReference>
<reference evidence="13 14" key="1">
    <citation type="submission" date="2021-02" db="EMBL/GenBank/DDBJ databases">
        <title>Porcisia hertigi Genome sequencing and assembly.</title>
        <authorList>
            <person name="Almutairi H."/>
            <person name="Gatherer D."/>
        </authorList>
    </citation>
    <scope>NUCLEOTIDE SEQUENCE [LARGE SCALE GENOMIC DNA]</scope>
    <source>
        <strain evidence="13 14">C119</strain>
    </source>
</reference>